<gene>
    <name evidence="8" type="ORF">B0A54_05660</name>
    <name evidence="7" type="ORF">LTR91_009287</name>
</gene>
<evidence type="ECO:0000256" key="6">
    <source>
        <dbReference type="SAM" id="Phobius"/>
    </source>
</evidence>
<dbReference type="Proteomes" id="UP001175353">
    <property type="component" value="Unassembled WGS sequence"/>
</dbReference>
<evidence type="ECO:0000256" key="1">
    <source>
        <dbReference type="ARBA" id="ARBA00004167"/>
    </source>
</evidence>
<evidence type="ECO:0000313" key="10">
    <source>
        <dbReference type="Proteomes" id="UP001175353"/>
    </source>
</evidence>
<dbReference type="GO" id="GO:0016020">
    <property type="term" value="C:membrane"/>
    <property type="evidence" value="ECO:0007669"/>
    <property type="project" value="UniProtKB-SubCell"/>
</dbReference>
<dbReference type="EMBL" id="JAUJLE010000075">
    <property type="protein sequence ID" value="KAK0989282.1"/>
    <property type="molecule type" value="Genomic_DNA"/>
</dbReference>
<evidence type="ECO:0000256" key="4">
    <source>
        <dbReference type="ARBA" id="ARBA00023136"/>
    </source>
</evidence>
<protein>
    <submittedName>
        <fullName evidence="8">Uncharacterized protein</fullName>
    </submittedName>
</protein>
<feature type="transmembrane region" description="Helical" evidence="6">
    <location>
        <begin position="97"/>
        <end position="120"/>
    </location>
</feature>
<evidence type="ECO:0000313" key="9">
    <source>
        <dbReference type="Proteomes" id="UP000310066"/>
    </source>
</evidence>
<evidence type="ECO:0000313" key="8">
    <source>
        <dbReference type="EMBL" id="TKA43899.1"/>
    </source>
</evidence>
<evidence type="ECO:0000256" key="5">
    <source>
        <dbReference type="SAM" id="MobiDB-lite"/>
    </source>
</evidence>
<dbReference type="InterPro" id="IPR029208">
    <property type="entry name" value="COX14"/>
</dbReference>
<keyword evidence="3 6" id="KW-1133">Transmembrane helix</keyword>
<name>A0A4V5N8J8_9PEZI</name>
<proteinExistence type="predicted"/>
<reference evidence="7" key="2">
    <citation type="submission" date="2023-06" db="EMBL/GenBank/DDBJ databases">
        <title>Black Yeasts Isolated from many extreme environments.</title>
        <authorList>
            <person name="Coleine C."/>
            <person name="Stajich J.E."/>
            <person name="Selbmann L."/>
        </authorList>
    </citation>
    <scope>NUCLEOTIDE SEQUENCE</scope>
    <source>
        <strain evidence="7">CCFEE 5200</strain>
    </source>
</reference>
<keyword evidence="4 6" id="KW-0472">Membrane</keyword>
<keyword evidence="2 6" id="KW-0812">Transmembrane</keyword>
<comment type="subcellular location">
    <subcellularLocation>
        <location evidence="1">Membrane</location>
        <topology evidence="1">Single-pass membrane protein</topology>
    </subcellularLocation>
</comment>
<organism evidence="8 9">
    <name type="scientific">Friedmanniomyces endolithicus</name>
    <dbReference type="NCBI Taxonomy" id="329885"/>
    <lineage>
        <taxon>Eukaryota</taxon>
        <taxon>Fungi</taxon>
        <taxon>Dikarya</taxon>
        <taxon>Ascomycota</taxon>
        <taxon>Pezizomycotina</taxon>
        <taxon>Dothideomycetes</taxon>
        <taxon>Dothideomycetidae</taxon>
        <taxon>Mycosphaerellales</taxon>
        <taxon>Teratosphaeriaceae</taxon>
        <taxon>Friedmanniomyces</taxon>
    </lineage>
</organism>
<dbReference type="AlphaFoldDB" id="A0A4V5N8J8"/>
<dbReference type="Proteomes" id="UP000310066">
    <property type="component" value="Unassembled WGS sequence"/>
</dbReference>
<sequence length="285" mass="30615">MARTPSDATRFTATGPYASSSPSFGTNPLPNPSTASTTTLHGTRIDFGSAPSNETAQQKIARLRAAAALSRRGKETTFDSVVRVGRVWADRAHRVTALGLIGLTVVVACVATAGITDMLLHNRRRRSEWIAEQQMRNAKATAEARGAMGRGVATEEQVLLVNRQRAAEEAAEERARRPGVVKRVKGWLFSDLSGEEVKGGRLGAFAAGAGSGGAAEVVGKQVEGQKHDRSVLRAVEEQLDANRRQGEKVEEVMRPLGGPLDQQAQLYVDTASGSSRSLMDWVTRR</sequence>
<feature type="region of interest" description="Disordered" evidence="5">
    <location>
        <begin position="1"/>
        <end position="38"/>
    </location>
</feature>
<dbReference type="Pfam" id="PF14880">
    <property type="entry name" value="COX14"/>
    <property type="match status" value="1"/>
</dbReference>
<evidence type="ECO:0000313" key="7">
    <source>
        <dbReference type="EMBL" id="KAK0989282.1"/>
    </source>
</evidence>
<evidence type="ECO:0000256" key="2">
    <source>
        <dbReference type="ARBA" id="ARBA00022692"/>
    </source>
</evidence>
<dbReference type="STRING" id="329885.A0A4V5N8J8"/>
<evidence type="ECO:0000256" key="3">
    <source>
        <dbReference type="ARBA" id="ARBA00022989"/>
    </source>
</evidence>
<comment type="caution">
    <text evidence="8">The sequence shown here is derived from an EMBL/GenBank/DDBJ whole genome shotgun (WGS) entry which is preliminary data.</text>
</comment>
<accession>A0A4V5N8J8</accession>
<dbReference type="EMBL" id="NAJP01000017">
    <property type="protein sequence ID" value="TKA43899.1"/>
    <property type="molecule type" value="Genomic_DNA"/>
</dbReference>
<reference evidence="8 9" key="1">
    <citation type="submission" date="2017-03" db="EMBL/GenBank/DDBJ databases">
        <title>Genomes of endolithic fungi from Antarctica.</title>
        <authorList>
            <person name="Coleine C."/>
            <person name="Masonjones S."/>
            <person name="Stajich J.E."/>
        </authorList>
    </citation>
    <scope>NUCLEOTIDE SEQUENCE [LARGE SCALE GENOMIC DNA]</scope>
    <source>
        <strain evidence="8 9">CCFEE 5311</strain>
    </source>
</reference>
<dbReference type="OrthoDB" id="4205486at2759"/>
<keyword evidence="10" id="KW-1185">Reference proteome</keyword>